<dbReference type="EMBL" id="BOOW01000014">
    <property type="protein sequence ID" value="GII92200.1"/>
    <property type="molecule type" value="Genomic_DNA"/>
</dbReference>
<reference evidence="1" key="1">
    <citation type="submission" date="2021-01" db="EMBL/GenBank/DDBJ databases">
        <title>Whole genome shotgun sequence of Sinosporangium siamense NBRC 109515.</title>
        <authorList>
            <person name="Komaki H."/>
            <person name="Tamura T."/>
        </authorList>
    </citation>
    <scope>NUCLEOTIDE SEQUENCE</scope>
    <source>
        <strain evidence="1">NBRC 109515</strain>
    </source>
</reference>
<dbReference type="AlphaFoldDB" id="A0A919RE37"/>
<evidence type="ECO:0000313" key="2">
    <source>
        <dbReference type="Proteomes" id="UP000606172"/>
    </source>
</evidence>
<sequence length="99" mass="9881">MAGVDERGHVGHGTLHGLALLLRGGVAFGRGHGVAAKGEHDTLVPTGAAVSGHGGVALGGAAACGFTPGFALRHVHLARLARLPALPTVPLHIPLTARR</sequence>
<organism evidence="1 2">
    <name type="scientific">Sinosporangium siamense</name>
    <dbReference type="NCBI Taxonomy" id="1367973"/>
    <lineage>
        <taxon>Bacteria</taxon>
        <taxon>Bacillati</taxon>
        <taxon>Actinomycetota</taxon>
        <taxon>Actinomycetes</taxon>
        <taxon>Streptosporangiales</taxon>
        <taxon>Streptosporangiaceae</taxon>
        <taxon>Sinosporangium</taxon>
    </lineage>
</organism>
<evidence type="ECO:0000313" key="1">
    <source>
        <dbReference type="EMBL" id="GII92200.1"/>
    </source>
</evidence>
<comment type="caution">
    <text evidence="1">The sequence shown here is derived from an EMBL/GenBank/DDBJ whole genome shotgun (WGS) entry which is preliminary data.</text>
</comment>
<protein>
    <submittedName>
        <fullName evidence="1">Uncharacterized protein</fullName>
    </submittedName>
</protein>
<proteinExistence type="predicted"/>
<accession>A0A919RE37</accession>
<name>A0A919RE37_9ACTN</name>
<keyword evidence="2" id="KW-1185">Reference proteome</keyword>
<dbReference type="Proteomes" id="UP000606172">
    <property type="component" value="Unassembled WGS sequence"/>
</dbReference>
<gene>
    <name evidence="1" type="ORF">Ssi02_24310</name>
</gene>